<reference evidence="16 17" key="1">
    <citation type="submission" date="2022-11" db="EMBL/GenBank/DDBJ databases">
        <title>Whole genome sequence of Eschrichtius robustus ER-17-0199.</title>
        <authorList>
            <person name="Bruniche-Olsen A."/>
            <person name="Black A.N."/>
            <person name="Fields C.J."/>
            <person name="Walden K."/>
            <person name="Dewoody J.A."/>
        </authorList>
    </citation>
    <scope>NUCLEOTIDE SEQUENCE [LARGE SCALE GENOMIC DNA]</scope>
    <source>
        <strain evidence="16">ER-17-0199</strain>
        <tissue evidence="16">Blubber</tissue>
    </source>
</reference>
<keyword evidence="12 14" id="KW-0407">Ion channel</keyword>
<evidence type="ECO:0000256" key="10">
    <source>
        <dbReference type="ARBA" id="ARBA00023180"/>
    </source>
</evidence>
<name>A0AB34H2J0_ESCRO</name>
<evidence type="ECO:0000313" key="16">
    <source>
        <dbReference type="EMBL" id="KAJ8786992.1"/>
    </source>
</evidence>
<keyword evidence="17" id="KW-1185">Reference proteome</keyword>
<feature type="region of interest" description="Disordered" evidence="15">
    <location>
        <begin position="248"/>
        <end position="268"/>
    </location>
</feature>
<evidence type="ECO:0000256" key="4">
    <source>
        <dbReference type="ARBA" id="ARBA00022475"/>
    </source>
</evidence>
<comment type="subcellular location">
    <subcellularLocation>
        <location evidence="1">Cell membrane</location>
        <topology evidence="1">Multi-pass membrane protein</topology>
    </subcellularLocation>
</comment>
<proteinExistence type="inferred from homology"/>
<dbReference type="Proteomes" id="UP001159641">
    <property type="component" value="Unassembled WGS sequence"/>
</dbReference>
<keyword evidence="10" id="KW-0325">Glycoprotein</keyword>
<feature type="transmembrane region" description="Helical" evidence="14">
    <location>
        <begin position="587"/>
        <end position="610"/>
    </location>
</feature>
<feature type="region of interest" description="Disordered" evidence="15">
    <location>
        <begin position="35"/>
        <end position="107"/>
    </location>
</feature>
<keyword evidence="6 14" id="KW-1133">Transmembrane helix</keyword>
<dbReference type="GO" id="GO:0072320">
    <property type="term" value="F:volume-sensitive chloride channel activity"/>
    <property type="evidence" value="ECO:0007669"/>
    <property type="project" value="TreeGrafter"/>
</dbReference>
<comment type="function">
    <text evidence="14">Probable chloride channel.</text>
</comment>
<evidence type="ECO:0000256" key="15">
    <source>
        <dbReference type="SAM" id="MobiDB-lite"/>
    </source>
</evidence>
<dbReference type="PANTHER" id="PTHR12424:SF6">
    <property type="entry name" value="PROTEIN TWEETY HOMOLOG 2"/>
    <property type="match status" value="1"/>
</dbReference>
<dbReference type="InterPro" id="IPR006990">
    <property type="entry name" value="Tweety"/>
</dbReference>
<dbReference type="AlphaFoldDB" id="A0AB34H2J0"/>
<evidence type="ECO:0000256" key="3">
    <source>
        <dbReference type="ARBA" id="ARBA00022448"/>
    </source>
</evidence>
<evidence type="ECO:0000256" key="9">
    <source>
        <dbReference type="ARBA" id="ARBA00023173"/>
    </source>
</evidence>
<comment type="caution">
    <text evidence="16">The sequence shown here is derived from an EMBL/GenBank/DDBJ whole genome shotgun (WGS) entry which is preliminary data.</text>
</comment>
<gene>
    <name evidence="16" type="ORF">J1605_023247</name>
</gene>
<dbReference type="GO" id="GO:0005886">
    <property type="term" value="C:plasma membrane"/>
    <property type="evidence" value="ECO:0007669"/>
    <property type="project" value="UniProtKB-SubCell"/>
</dbReference>
<comment type="caution">
    <text evidence="14">Lacks conserved residue(s) required for the propagation of feature annotation.</text>
</comment>
<dbReference type="GO" id="GO:0005229">
    <property type="term" value="F:intracellularly calcium-gated chloride channel activity"/>
    <property type="evidence" value="ECO:0007669"/>
    <property type="project" value="TreeGrafter"/>
</dbReference>
<evidence type="ECO:0000256" key="5">
    <source>
        <dbReference type="ARBA" id="ARBA00022692"/>
    </source>
</evidence>
<evidence type="ECO:0000256" key="11">
    <source>
        <dbReference type="ARBA" id="ARBA00023214"/>
    </source>
</evidence>
<accession>A0AB34H2J0</accession>
<keyword evidence="3 14" id="KW-0813">Transport</keyword>
<evidence type="ECO:0000256" key="1">
    <source>
        <dbReference type="ARBA" id="ARBA00004651"/>
    </source>
</evidence>
<comment type="catalytic activity">
    <reaction evidence="13">
        <text>L-glutamate(out) = L-glutamate(in)</text>
        <dbReference type="Rhea" id="RHEA:66336"/>
        <dbReference type="ChEBI" id="CHEBI:29985"/>
    </reaction>
    <physiologicalReaction direction="right-to-left" evidence="13">
        <dbReference type="Rhea" id="RHEA:66338"/>
    </physiologicalReaction>
</comment>
<dbReference type="GO" id="GO:0034707">
    <property type="term" value="C:chloride channel complex"/>
    <property type="evidence" value="ECO:0007669"/>
    <property type="project" value="UniProtKB-UniRule"/>
</dbReference>
<feature type="compositionally biased region" description="Basic and acidic residues" evidence="15">
    <location>
        <begin position="78"/>
        <end position="100"/>
    </location>
</feature>
<evidence type="ECO:0000256" key="7">
    <source>
        <dbReference type="ARBA" id="ARBA00023065"/>
    </source>
</evidence>
<comment type="similarity">
    <text evidence="2 14">Belongs to the tweety family.</text>
</comment>
<keyword evidence="11 14" id="KW-0868">Chloride</keyword>
<protein>
    <recommendedName>
        <fullName evidence="14">Protein tweety homolog</fullName>
    </recommendedName>
</protein>
<dbReference type="PANTHER" id="PTHR12424">
    <property type="entry name" value="TWEETY-RELATED"/>
    <property type="match status" value="1"/>
</dbReference>
<keyword evidence="8 14" id="KW-0472">Membrane</keyword>
<keyword evidence="7 14" id="KW-0406">Ion transport</keyword>
<keyword evidence="9 14" id="KW-0869">Chloride channel</keyword>
<organism evidence="16 17">
    <name type="scientific">Eschrichtius robustus</name>
    <name type="common">California gray whale</name>
    <name type="synonym">Eschrichtius gibbosus</name>
    <dbReference type="NCBI Taxonomy" id="9764"/>
    <lineage>
        <taxon>Eukaryota</taxon>
        <taxon>Metazoa</taxon>
        <taxon>Chordata</taxon>
        <taxon>Craniata</taxon>
        <taxon>Vertebrata</taxon>
        <taxon>Euteleostomi</taxon>
        <taxon>Mammalia</taxon>
        <taxon>Eutheria</taxon>
        <taxon>Laurasiatheria</taxon>
        <taxon>Artiodactyla</taxon>
        <taxon>Whippomorpha</taxon>
        <taxon>Cetacea</taxon>
        <taxon>Mysticeti</taxon>
        <taxon>Eschrichtiidae</taxon>
        <taxon>Eschrichtius</taxon>
    </lineage>
</organism>
<evidence type="ECO:0000313" key="17">
    <source>
        <dbReference type="Proteomes" id="UP001159641"/>
    </source>
</evidence>
<dbReference type="EMBL" id="JAIQCJ010001896">
    <property type="protein sequence ID" value="KAJ8786992.1"/>
    <property type="molecule type" value="Genomic_DNA"/>
</dbReference>
<evidence type="ECO:0000256" key="2">
    <source>
        <dbReference type="ARBA" id="ARBA00009849"/>
    </source>
</evidence>
<keyword evidence="4" id="KW-1003">Cell membrane</keyword>
<sequence>MLAARVEYIAPWWVAWLHRVPHVGLRLQPVDSTFRPRDESYQEPLRPAPLSPRVLGPRPSRLGTSWAGTTGKMGVKPAEGHGGEGRRGCLRGGEEAERRGGGQRRGRRGICARTRGFRRASCGDAEVRPAVFLLLRLHDALSLGEVWAETDRSLPVRLRSNPPPSPCLQRGSRCQHLYLGPSWKATELGERVDLTLSPRSGYLGSIHQALGEVVPGLSAEAGPPVRGMGWGPASGSFFHRLTRPASWHSPWDRPSGPGPGAPAPATQEDFRRGVWSGPLGLPSYLEEEGLPPMLLNRGSGSKFLAVPKTYLSQVEVKATLRHIHPEPSLLSSSGLSPLLWPFVREAQKPVGPDQKGPSVSPTLLLTLPRQPRLERWGLWAGNDSGHVGSGARLSAQEPDLEPGPALAGGHQSWCHLVSIWLNQEIGRQGDPELLGGPETAFPPPFRILGFAATIGIWGSPSLSRCDERDAPGASPDVSPHPQRRVGLWLRMYPDTWNKARWGRSARASLPCPATGPTQLLRHPTQSRVLQEALDALIPWTSVSLSPSVTQSTAHRPHCPGMIPALSLEQLRASIIRQGLVRTCIQSLLFLGLVAAVGLGLNLVFLAAYLVCVCCSLQNSAVQTKRRHPCCITWTAVVAGLVCCAAVGVGFYGNSEVNDGVYQLIYSLHNANHTFSGIDVLVRSWAAVLGVEYGGWRPGDVNTLQKQVKSPKPREVSSGLWIPCSVTPAGG</sequence>
<keyword evidence="5 14" id="KW-0812">Transmembrane</keyword>
<evidence type="ECO:0000256" key="13">
    <source>
        <dbReference type="ARBA" id="ARBA00044642"/>
    </source>
</evidence>
<evidence type="ECO:0000256" key="12">
    <source>
        <dbReference type="ARBA" id="ARBA00023303"/>
    </source>
</evidence>
<evidence type="ECO:0000256" key="6">
    <source>
        <dbReference type="ARBA" id="ARBA00022989"/>
    </source>
</evidence>
<feature type="transmembrane region" description="Helical" evidence="14">
    <location>
        <begin position="631"/>
        <end position="652"/>
    </location>
</feature>
<evidence type="ECO:0000256" key="14">
    <source>
        <dbReference type="RuleBase" id="RU361114"/>
    </source>
</evidence>
<evidence type="ECO:0000256" key="8">
    <source>
        <dbReference type="ARBA" id="ARBA00023136"/>
    </source>
</evidence>
<dbReference type="Pfam" id="PF04906">
    <property type="entry name" value="Tweety"/>
    <property type="match status" value="2"/>
</dbReference>